<dbReference type="RefSeq" id="WP_145340676.1">
    <property type="nucleotide sequence ID" value="NZ_SMLY01000087.1"/>
</dbReference>
<dbReference type="GO" id="GO:0050661">
    <property type="term" value="F:NADP binding"/>
    <property type="evidence" value="ECO:0007669"/>
    <property type="project" value="InterPro"/>
</dbReference>
<evidence type="ECO:0000256" key="1">
    <source>
        <dbReference type="ARBA" id="ARBA00009183"/>
    </source>
</evidence>
<dbReference type="GO" id="GO:0034899">
    <property type="term" value="F:trimethylamine monooxygenase activity"/>
    <property type="evidence" value="ECO:0007669"/>
    <property type="project" value="UniProtKB-EC"/>
</dbReference>
<accession>A0A562THN8</accession>
<dbReference type="GO" id="GO:0004499">
    <property type="term" value="F:N,N-dimethylaniline monooxygenase activity"/>
    <property type="evidence" value="ECO:0007669"/>
    <property type="project" value="InterPro"/>
</dbReference>
<keyword evidence="2" id="KW-0285">Flavoprotein</keyword>
<dbReference type="Gene3D" id="3.50.50.60">
    <property type="entry name" value="FAD/NAD(P)-binding domain"/>
    <property type="match status" value="1"/>
</dbReference>
<dbReference type="InterPro" id="IPR000960">
    <property type="entry name" value="Flavin_mOase"/>
</dbReference>
<evidence type="ECO:0000256" key="4">
    <source>
        <dbReference type="ARBA" id="ARBA00022857"/>
    </source>
</evidence>
<dbReference type="GO" id="GO:0050660">
    <property type="term" value="F:flavin adenine dinucleotide binding"/>
    <property type="evidence" value="ECO:0007669"/>
    <property type="project" value="InterPro"/>
</dbReference>
<comment type="caution">
    <text evidence="8">The sequence shown here is derived from an EMBL/GenBank/DDBJ whole genome shotgun (WGS) entry which is preliminary data.</text>
</comment>
<keyword evidence="4" id="KW-0521">NADP</keyword>
<dbReference type="AlphaFoldDB" id="A0A562THN8"/>
<name>A0A562THN8_9HYPH</name>
<dbReference type="InterPro" id="IPR020946">
    <property type="entry name" value="Flavin_mOase-like"/>
</dbReference>
<evidence type="ECO:0000256" key="3">
    <source>
        <dbReference type="ARBA" id="ARBA00022827"/>
    </source>
</evidence>
<dbReference type="InterPro" id="IPR050346">
    <property type="entry name" value="FMO-like"/>
</dbReference>
<dbReference type="Pfam" id="PF00743">
    <property type="entry name" value="FMO-like"/>
    <property type="match status" value="1"/>
</dbReference>
<gene>
    <name evidence="8" type="ORF">JM93_00744</name>
</gene>
<dbReference type="EMBL" id="VLLF01000001">
    <property type="protein sequence ID" value="TWI93189.1"/>
    <property type="molecule type" value="Genomic_DNA"/>
</dbReference>
<keyword evidence="3" id="KW-0274">FAD</keyword>
<dbReference type="InterPro" id="IPR036188">
    <property type="entry name" value="FAD/NAD-bd_sf"/>
</dbReference>
<dbReference type="EC" id="1.14.13.148" evidence="6"/>
<sequence length="455" mass="50656">MPQKTEPVPEAGLPDTLPDTRDQYALIGAGPMGLAMAKVLREQGIAFQGFEMHSDVGGVWDITGPRSTMYESAHLISSKTTTEFADFPMPDGTPDYPSHRQMRQYFQSFAKHFGLYGCYSFKTEVLKAVPIGPSGAGWRLTWKTQDGREHQSVYKGLLIANGTLSTPRRLVFEGNFEGELIHAADYKSARQFNGKRVLIVGAGNSGCDMAVDAVHHAKSVDLSMRRGYYFVPKYVFGRAADTLNGTAHLPMWLKRKIDSVILRWFAGDPQRYGFPKPDYKLYESHPVVNSLILFHAGHGDVGIKPDIARLNGKIVQFSDGTQASYDMIVTATGYVLDYPFIDKALLNWTGAAPDLFLNCMHPDRDDLFVLGMVEATGLGWQGRHEQAELVARYIKGLEQKSTAADAIRREKANGFKRQTGGIDYLKLDRMAYYVDKTSYRRALTSRIASLQKAAS</sequence>
<evidence type="ECO:0000256" key="5">
    <source>
        <dbReference type="ARBA" id="ARBA00023002"/>
    </source>
</evidence>
<evidence type="ECO:0000313" key="8">
    <source>
        <dbReference type="EMBL" id="TWI93189.1"/>
    </source>
</evidence>
<reference evidence="8 9" key="1">
    <citation type="submission" date="2019-07" db="EMBL/GenBank/DDBJ databases">
        <title>Genomic Encyclopedia of Archaeal and Bacterial Type Strains, Phase II (KMG-II): from individual species to whole genera.</title>
        <authorList>
            <person name="Goeker M."/>
        </authorList>
    </citation>
    <scope>NUCLEOTIDE SEQUENCE [LARGE SCALE GENOMIC DNA]</scope>
    <source>
        <strain evidence="8 9">ATCC BAA-252</strain>
    </source>
</reference>
<comment type="similarity">
    <text evidence="1">Belongs to the FMO family.</text>
</comment>
<dbReference type="OrthoDB" id="9790219at2"/>
<organism evidence="8 9">
    <name type="scientific">Roseibium hamelinense</name>
    <dbReference type="NCBI Taxonomy" id="150831"/>
    <lineage>
        <taxon>Bacteria</taxon>
        <taxon>Pseudomonadati</taxon>
        <taxon>Pseudomonadota</taxon>
        <taxon>Alphaproteobacteria</taxon>
        <taxon>Hyphomicrobiales</taxon>
        <taxon>Stappiaceae</taxon>
        <taxon>Roseibium</taxon>
    </lineage>
</organism>
<evidence type="ECO:0000256" key="2">
    <source>
        <dbReference type="ARBA" id="ARBA00022630"/>
    </source>
</evidence>
<evidence type="ECO:0000256" key="7">
    <source>
        <dbReference type="ARBA" id="ARBA00035159"/>
    </source>
</evidence>
<keyword evidence="5" id="KW-0560">Oxidoreductase</keyword>
<dbReference type="Proteomes" id="UP000320593">
    <property type="component" value="Unassembled WGS sequence"/>
</dbReference>
<dbReference type="PIRSF" id="PIRSF000332">
    <property type="entry name" value="FMO"/>
    <property type="match status" value="1"/>
</dbReference>
<evidence type="ECO:0000313" key="9">
    <source>
        <dbReference type="Proteomes" id="UP000320593"/>
    </source>
</evidence>
<protein>
    <recommendedName>
        <fullName evidence="7">Trimethylamine monooxygenase</fullName>
        <ecNumber evidence="6">1.14.13.148</ecNumber>
    </recommendedName>
</protein>
<evidence type="ECO:0000256" key="6">
    <source>
        <dbReference type="ARBA" id="ARBA00034528"/>
    </source>
</evidence>
<proteinExistence type="inferred from homology"/>
<dbReference type="PRINTS" id="PR00370">
    <property type="entry name" value="FMOXYGENASE"/>
</dbReference>
<dbReference type="PANTHER" id="PTHR23023">
    <property type="entry name" value="DIMETHYLANILINE MONOOXYGENASE"/>
    <property type="match status" value="1"/>
</dbReference>
<dbReference type="SUPFAM" id="SSF51905">
    <property type="entry name" value="FAD/NAD(P)-binding domain"/>
    <property type="match status" value="2"/>
</dbReference>
<keyword evidence="9" id="KW-1185">Reference proteome</keyword>